<sequence>MEQSSLTLILTAASIGFIHTLIGPDHYIPFIAMSKAGNWSKAKTIWVTIIAGVGHVLSSVVLGIIGIALGIAVTSLEIVESFRGELAGWLLITFGLLYFAWGIRYLYKNKKHSHPHFHEDGIFHTHNHDHTAEHSHIHESKKVNSLTPWIIFTIFLFGPCEPLIPLLMFPAMNHSVLTLVFVTITFSVATIGTMVAVVTGSIYGLKIISFKGFEKYSHAVAGGLILICGLSIKFLGL</sequence>
<dbReference type="PANTHER" id="PTHR33876:SF4">
    <property type="entry name" value="CHLOROPLAST PROTEIN FOR GROWTH AND FERTILITY 2"/>
    <property type="match status" value="1"/>
</dbReference>
<dbReference type="AlphaFoldDB" id="A0A832DJ07"/>
<protein>
    <recommendedName>
        <fullName evidence="3">Urease accessory protein UreH-like transmembrane domain-containing protein</fullName>
    </recommendedName>
</protein>
<dbReference type="EMBL" id="DSVI01000014">
    <property type="protein sequence ID" value="HGT48332.1"/>
    <property type="molecule type" value="Genomic_DNA"/>
</dbReference>
<feature type="transmembrane region" description="Helical" evidence="1">
    <location>
        <begin position="6"/>
        <end position="24"/>
    </location>
</feature>
<proteinExistence type="predicted"/>
<evidence type="ECO:0000256" key="1">
    <source>
        <dbReference type="SAM" id="Phobius"/>
    </source>
</evidence>
<feature type="transmembrane region" description="Helical" evidence="1">
    <location>
        <begin position="86"/>
        <end position="107"/>
    </location>
</feature>
<keyword evidence="1" id="KW-0472">Membrane</keyword>
<comment type="caution">
    <text evidence="2">The sequence shown here is derived from an EMBL/GenBank/DDBJ whole genome shotgun (WGS) entry which is preliminary data.</text>
</comment>
<keyword evidence="1" id="KW-1133">Transmembrane helix</keyword>
<feature type="transmembrane region" description="Helical" evidence="1">
    <location>
        <begin position="176"/>
        <end position="204"/>
    </location>
</feature>
<dbReference type="PANTHER" id="PTHR33876">
    <property type="entry name" value="UNNAMED PRODUCT"/>
    <property type="match status" value="1"/>
</dbReference>
<reference evidence="2" key="1">
    <citation type="journal article" date="2020" name="mSystems">
        <title>Genome- and Community-Level Interaction Insights into Carbon Utilization and Element Cycling Functions of Hydrothermarchaeota in Hydrothermal Sediment.</title>
        <authorList>
            <person name="Zhou Z."/>
            <person name="Liu Y."/>
            <person name="Xu W."/>
            <person name="Pan J."/>
            <person name="Luo Z.H."/>
            <person name="Li M."/>
        </authorList>
    </citation>
    <scope>NUCLEOTIDE SEQUENCE [LARGE SCALE GENOMIC DNA]</scope>
    <source>
        <strain evidence="2">SpSt-500</strain>
    </source>
</reference>
<feature type="transmembrane region" description="Helical" evidence="1">
    <location>
        <begin position="45"/>
        <end position="74"/>
    </location>
</feature>
<name>A0A832DJ07_9BACT</name>
<keyword evidence="1" id="KW-0812">Transmembrane</keyword>
<organism evidence="2">
    <name type="scientific">Ignavibacterium album</name>
    <dbReference type="NCBI Taxonomy" id="591197"/>
    <lineage>
        <taxon>Bacteria</taxon>
        <taxon>Pseudomonadati</taxon>
        <taxon>Ignavibacteriota</taxon>
        <taxon>Ignavibacteria</taxon>
        <taxon>Ignavibacteriales</taxon>
        <taxon>Ignavibacteriaceae</taxon>
        <taxon>Ignavibacterium</taxon>
    </lineage>
</organism>
<gene>
    <name evidence="2" type="ORF">ENS56_09870</name>
</gene>
<accession>A0A832DJ07</accession>
<feature type="transmembrane region" description="Helical" evidence="1">
    <location>
        <begin position="216"/>
        <end position="236"/>
    </location>
</feature>
<feature type="transmembrane region" description="Helical" evidence="1">
    <location>
        <begin position="149"/>
        <end position="170"/>
    </location>
</feature>
<dbReference type="InterPro" id="IPR052776">
    <property type="entry name" value="Chloro_ReproSupport/MetalTrans"/>
</dbReference>
<evidence type="ECO:0008006" key="3">
    <source>
        <dbReference type="Google" id="ProtNLM"/>
    </source>
</evidence>
<evidence type="ECO:0000313" key="2">
    <source>
        <dbReference type="EMBL" id="HGT48332.1"/>
    </source>
</evidence>